<protein>
    <submittedName>
        <fullName evidence="5">TetR/AcrR family transcriptional regulator</fullName>
    </submittedName>
</protein>
<proteinExistence type="predicted"/>
<dbReference type="InterPro" id="IPR001647">
    <property type="entry name" value="HTH_TetR"/>
</dbReference>
<comment type="caution">
    <text evidence="5">The sequence shown here is derived from an EMBL/GenBank/DDBJ whole genome shotgun (WGS) entry which is preliminary data.</text>
</comment>
<evidence type="ECO:0000256" key="3">
    <source>
        <dbReference type="SAM" id="MobiDB-lite"/>
    </source>
</evidence>
<reference evidence="6" key="1">
    <citation type="journal article" date="2019" name="Int. J. Syst. Evol. Microbiol.">
        <title>The Global Catalogue of Microorganisms (GCM) 10K type strain sequencing project: providing services to taxonomists for standard genome sequencing and annotation.</title>
        <authorList>
            <consortium name="The Broad Institute Genomics Platform"/>
            <consortium name="The Broad Institute Genome Sequencing Center for Infectious Disease"/>
            <person name="Wu L."/>
            <person name="Ma J."/>
        </authorList>
    </citation>
    <scope>NUCLEOTIDE SEQUENCE [LARGE SCALE GENOMIC DNA]</scope>
    <source>
        <strain evidence="6">CCM 7491</strain>
    </source>
</reference>
<feature type="compositionally biased region" description="Basic and acidic residues" evidence="3">
    <location>
        <begin position="1"/>
        <end position="11"/>
    </location>
</feature>
<keyword evidence="6" id="KW-1185">Reference proteome</keyword>
<dbReference type="PANTHER" id="PTHR30055:SF226">
    <property type="entry name" value="HTH-TYPE TRANSCRIPTIONAL REGULATOR PKSA"/>
    <property type="match status" value="1"/>
</dbReference>
<evidence type="ECO:0000259" key="4">
    <source>
        <dbReference type="PROSITE" id="PS50977"/>
    </source>
</evidence>
<dbReference type="PANTHER" id="PTHR30055">
    <property type="entry name" value="HTH-TYPE TRANSCRIPTIONAL REGULATOR RUTR"/>
    <property type="match status" value="1"/>
</dbReference>
<gene>
    <name evidence="5" type="ORF">ACFOKF_20190</name>
</gene>
<evidence type="ECO:0000313" key="5">
    <source>
        <dbReference type="EMBL" id="MFC3443480.1"/>
    </source>
</evidence>
<dbReference type="Proteomes" id="UP001595681">
    <property type="component" value="Unassembled WGS sequence"/>
</dbReference>
<dbReference type="RefSeq" id="WP_380798256.1">
    <property type="nucleotide sequence ID" value="NZ_JBHRVU010000005.1"/>
</dbReference>
<feature type="DNA-binding region" description="H-T-H motif" evidence="2">
    <location>
        <begin position="50"/>
        <end position="69"/>
    </location>
</feature>
<dbReference type="Pfam" id="PF00440">
    <property type="entry name" value="TetR_N"/>
    <property type="match status" value="1"/>
</dbReference>
<sequence length="216" mass="23999">MATRTTIEKNGTRKTGRIRRSQEERSATSRAGLLDSAIRLMRERGIAATSMSEIAADANLTRGAIQHHFSSREELILAAVRELDDRLSQAFESYSVPDGVRGIDRVAALFDQVTALTVSPDAIAVYDLLSASRGDPALKDRTLELQRPLTQQFREFWRRNLDGHIPAPLIETSLEITLMMSEGAAMAQLLSQTSAAIDKTMADTRIMLLEFVRVRL</sequence>
<accession>A0ABV7NM55</accession>
<evidence type="ECO:0000313" key="6">
    <source>
        <dbReference type="Proteomes" id="UP001595681"/>
    </source>
</evidence>
<keyword evidence="1 2" id="KW-0238">DNA-binding</keyword>
<dbReference type="InterPro" id="IPR009057">
    <property type="entry name" value="Homeodomain-like_sf"/>
</dbReference>
<feature type="domain" description="HTH tetR-type" evidence="4">
    <location>
        <begin position="27"/>
        <end position="87"/>
    </location>
</feature>
<organism evidence="5 6">
    <name type="scientific">Sphingobium rhizovicinum</name>
    <dbReference type="NCBI Taxonomy" id="432308"/>
    <lineage>
        <taxon>Bacteria</taxon>
        <taxon>Pseudomonadati</taxon>
        <taxon>Pseudomonadota</taxon>
        <taxon>Alphaproteobacteria</taxon>
        <taxon>Sphingomonadales</taxon>
        <taxon>Sphingomonadaceae</taxon>
        <taxon>Sphingobium</taxon>
    </lineage>
</organism>
<dbReference type="Gene3D" id="1.10.357.10">
    <property type="entry name" value="Tetracycline Repressor, domain 2"/>
    <property type="match status" value="1"/>
</dbReference>
<feature type="region of interest" description="Disordered" evidence="3">
    <location>
        <begin position="1"/>
        <end position="27"/>
    </location>
</feature>
<dbReference type="InterPro" id="IPR050109">
    <property type="entry name" value="HTH-type_TetR-like_transc_reg"/>
</dbReference>
<name>A0ABV7NM55_9SPHN</name>
<dbReference type="PROSITE" id="PS50977">
    <property type="entry name" value="HTH_TETR_2"/>
    <property type="match status" value="1"/>
</dbReference>
<evidence type="ECO:0000256" key="1">
    <source>
        <dbReference type="ARBA" id="ARBA00023125"/>
    </source>
</evidence>
<dbReference type="PRINTS" id="PR00455">
    <property type="entry name" value="HTHTETR"/>
</dbReference>
<dbReference type="EMBL" id="JBHRVU010000005">
    <property type="protein sequence ID" value="MFC3443480.1"/>
    <property type="molecule type" value="Genomic_DNA"/>
</dbReference>
<dbReference type="SUPFAM" id="SSF46689">
    <property type="entry name" value="Homeodomain-like"/>
    <property type="match status" value="1"/>
</dbReference>
<evidence type="ECO:0000256" key="2">
    <source>
        <dbReference type="PROSITE-ProRule" id="PRU00335"/>
    </source>
</evidence>